<keyword evidence="6" id="KW-0597">Phosphoprotein</keyword>
<evidence type="ECO:0000256" key="9">
    <source>
        <dbReference type="ARBA" id="ARBA00022741"/>
    </source>
</evidence>
<feature type="transmembrane region" description="Helical" evidence="19">
    <location>
        <begin position="46"/>
        <end position="70"/>
    </location>
</feature>
<dbReference type="InterPro" id="IPR029151">
    <property type="entry name" value="Sensor-like_sf"/>
</dbReference>
<dbReference type="GO" id="GO:0005886">
    <property type="term" value="C:plasma membrane"/>
    <property type="evidence" value="ECO:0007669"/>
    <property type="project" value="UniProtKB-SubCell"/>
</dbReference>
<keyword evidence="8 19" id="KW-0812">Transmembrane</keyword>
<evidence type="ECO:0000256" key="11">
    <source>
        <dbReference type="ARBA" id="ARBA00022840"/>
    </source>
</evidence>
<evidence type="ECO:0000256" key="16">
    <source>
        <dbReference type="ARBA" id="ARBA00073143"/>
    </source>
</evidence>
<dbReference type="PROSITE" id="PS50109">
    <property type="entry name" value="HIS_KIN"/>
    <property type="match status" value="1"/>
</dbReference>
<keyword evidence="12 19" id="KW-1133">Transmembrane helix</keyword>
<dbReference type="PIRSF" id="PIRSF036431">
    <property type="entry name" value="STHK_DctB"/>
    <property type="match status" value="1"/>
</dbReference>
<dbReference type="Gene3D" id="3.30.450.20">
    <property type="entry name" value="PAS domain"/>
    <property type="match status" value="2"/>
</dbReference>
<evidence type="ECO:0000256" key="3">
    <source>
        <dbReference type="ARBA" id="ARBA00012438"/>
    </source>
</evidence>
<dbReference type="Gene3D" id="3.30.565.10">
    <property type="entry name" value="Histidine kinase-like ATPase, C-terminal domain"/>
    <property type="match status" value="1"/>
</dbReference>
<evidence type="ECO:0000256" key="2">
    <source>
        <dbReference type="ARBA" id="ARBA00004429"/>
    </source>
</evidence>
<evidence type="ECO:0000256" key="19">
    <source>
        <dbReference type="SAM" id="Phobius"/>
    </source>
</evidence>
<reference evidence="21 22" key="1">
    <citation type="submission" date="2015-09" db="EMBL/GenBank/DDBJ databases">
        <authorList>
            <person name="Jackson K.R."/>
            <person name="Lunt B.L."/>
            <person name="Fisher J.N.B."/>
            <person name="Gardner A.V."/>
            <person name="Bailey M.E."/>
            <person name="Deus L.M."/>
            <person name="Earl A.S."/>
            <person name="Gibby P.D."/>
            <person name="Hartmann K.A."/>
            <person name="Liu J.E."/>
            <person name="Manci A.M."/>
            <person name="Nielsen D.A."/>
            <person name="Solomon M.B."/>
            <person name="Breakwell D.P."/>
            <person name="Burnett S.H."/>
            <person name="Grose J.H."/>
        </authorList>
    </citation>
    <scope>NUCLEOTIDE SEQUENCE [LARGE SCALE GENOMIC DNA]</scope>
    <source>
        <strain evidence="21 22">CECT 7799</strain>
    </source>
</reference>
<dbReference type="GO" id="GO:0005524">
    <property type="term" value="F:ATP binding"/>
    <property type="evidence" value="ECO:0007669"/>
    <property type="project" value="UniProtKB-KW"/>
</dbReference>
<dbReference type="InterPro" id="IPR005467">
    <property type="entry name" value="His_kinase_dom"/>
</dbReference>
<keyword evidence="10" id="KW-0418">Kinase</keyword>
<dbReference type="GO" id="GO:0000155">
    <property type="term" value="F:phosphorelay sensor kinase activity"/>
    <property type="evidence" value="ECO:0007669"/>
    <property type="project" value="InterPro"/>
</dbReference>
<dbReference type="PANTHER" id="PTHR43065:SF46">
    <property type="entry name" value="C4-DICARBOXYLATE TRANSPORT SENSOR PROTEIN DCTB"/>
    <property type="match status" value="1"/>
</dbReference>
<feature type="domain" description="Histidine kinase" evidence="20">
    <location>
        <begin position="398"/>
        <end position="608"/>
    </location>
</feature>
<keyword evidence="9" id="KW-0547">Nucleotide-binding</keyword>
<dbReference type="Pfam" id="PF02518">
    <property type="entry name" value="HATPase_c"/>
    <property type="match status" value="1"/>
</dbReference>
<dbReference type="EC" id="2.7.13.3" evidence="3"/>
<keyword evidence="4" id="KW-1003">Cell membrane</keyword>
<feature type="coiled-coil region" evidence="17">
    <location>
        <begin position="348"/>
        <end position="389"/>
    </location>
</feature>
<evidence type="ECO:0000256" key="14">
    <source>
        <dbReference type="ARBA" id="ARBA00023136"/>
    </source>
</evidence>
<dbReference type="FunFam" id="1.10.287.130:FF:000049">
    <property type="entry name" value="C4-dicarboxylate transport sensor protein DctB"/>
    <property type="match status" value="1"/>
</dbReference>
<sequence>MAFRDFLPWRRPSEADPDAPADMMRPSSAGAPGGGAEEEVLPRLSWTVRVVIVAIIVAALIAIWIANALLTDRFVETTRDRAQLRQSLYAGAILSELQRNSVVPLLLSRDPTLIQALNARDFSTSSQRLISYVDEIGAASIRLLDMDGRIVAATDREQLGEVHRNAPFFTEAQNTTDTVFTIYPNETGAYEASFSRVVQDGPRQLGVLQVQVNLAQFESRWRGTTAAVAVTDAGGNVILSTEPRWRGLTLDAALDSISVPSALQRALASAGAFGIDDVDGRFYQGAAVIQLETRVPFRGWRLVSFTSYDSVRERVNGVLALIIMGFALLLALGFYLLNRRTTLRSLLAQRESNQLRRLNERLGREIAERKRVEEELQETEQSLAQSSKLAALGEMSAAVSHELNQPLAAMKTYLAGAKLLLQRRRSDEALSSFQRIDDLIDRMGAITRQLKSYARKGGDAFQPVDVREALSAALTLMEPQLRQERVHLSQIVPEEPVMVLADRLRLEQVVINLVRNALDAMGDVDDPELDILLTAGEEVVLAVRDTGHGIDAPEQLFEPFYTTKKPGEGVGLGLAISSGIVNDLGGRLTARNAHQGGAVFEVRLPPLNRTLDAAE</sequence>
<keyword evidence="11" id="KW-0067">ATP-binding</keyword>
<dbReference type="SUPFAM" id="SSF55874">
    <property type="entry name" value="ATPase domain of HSP90 chaperone/DNA topoisomerase II/histidine kinase"/>
    <property type="match status" value="1"/>
</dbReference>
<dbReference type="PRINTS" id="PR00344">
    <property type="entry name" value="BCTRLSENSOR"/>
</dbReference>
<dbReference type="PANTHER" id="PTHR43065">
    <property type="entry name" value="SENSOR HISTIDINE KINASE"/>
    <property type="match status" value="1"/>
</dbReference>
<evidence type="ECO:0000256" key="5">
    <source>
        <dbReference type="ARBA" id="ARBA00022519"/>
    </source>
</evidence>
<evidence type="ECO:0000256" key="17">
    <source>
        <dbReference type="SAM" id="Coils"/>
    </source>
</evidence>
<name>A0A0M7B5Z7_9RHOB</name>
<evidence type="ECO:0000256" key="13">
    <source>
        <dbReference type="ARBA" id="ARBA00023012"/>
    </source>
</evidence>
<evidence type="ECO:0000256" key="12">
    <source>
        <dbReference type="ARBA" id="ARBA00022989"/>
    </source>
</evidence>
<dbReference type="STRING" id="313367.JSE7799_00805"/>
<organism evidence="21 22">
    <name type="scientific">Jannaschia seosinensis</name>
    <dbReference type="NCBI Taxonomy" id="313367"/>
    <lineage>
        <taxon>Bacteria</taxon>
        <taxon>Pseudomonadati</taxon>
        <taxon>Pseudomonadota</taxon>
        <taxon>Alphaproteobacteria</taxon>
        <taxon>Rhodobacterales</taxon>
        <taxon>Roseobacteraceae</taxon>
        <taxon>Jannaschia</taxon>
    </lineage>
</organism>
<evidence type="ECO:0000256" key="10">
    <source>
        <dbReference type="ARBA" id="ARBA00022777"/>
    </source>
</evidence>
<dbReference type="AlphaFoldDB" id="A0A0M7B5Z7"/>
<keyword evidence="14 19" id="KW-0472">Membrane</keyword>
<dbReference type="InterPro" id="IPR003594">
    <property type="entry name" value="HATPase_dom"/>
</dbReference>
<comment type="subcellular location">
    <subcellularLocation>
        <location evidence="2">Cell inner membrane</location>
        <topology evidence="2">Multi-pass membrane protein</topology>
    </subcellularLocation>
</comment>
<evidence type="ECO:0000256" key="8">
    <source>
        <dbReference type="ARBA" id="ARBA00022692"/>
    </source>
</evidence>
<keyword evidence="7 21" id="KW-0808">Transferase</keyword>
<feature type="transmembrane region" description="Helical" evidence="19">
    <location>
        <begin position="318"/>
        <end position="337"/>
    </location>
</feature>
<dbReference type="SMART" id="SM00388">
    <property type="entry name" value="HisKA"/>
    <property type="match status" value="1"/>
</dbReference>
<keyword evidence="5" id="KW-0997">Cell inner membrane</keyword>
<dbReference type="InterPro" id="IPR036097">
    <property type="entry name" value="HisK_dim/P_sf"/>
</dbReference>
<dbReference type="InterPro" id="IPR036890">
    <property type="entry name" value="HATPase_C_sf"/>
</dbReference>
<gene>
    <name evidence="21" type="primary">dctB</name>
    <name evidence="21" type="ORF">JSE7799_00805</name>
</gene>
<dbReference type="Gene3D" id="1.10.287.130">
    <property type="match status" value="1"/>
</dbReference>
<dbReference type="Pfam" id="PF00512">
    <property type="entry name" value="HisKA"/>
    <property type="match status" value="1"/>
</dbReference>
<evidence type="ECO:0000256" key="18">
    <source>
        <dbReference type="SAM" id="MobiDB-lite"/>
    </source>
</evidence>
<protein>
    <recommendedName>
        <fullName evidence="16">C4-dicarboxylate transport sensor protein DctB</fullName>
        <ecNumber evidence="3">2.7.13.3</ecNumber>
    </recommendedName>
</protein>
<evidence type="ECO:0000259" key="20">
    <source>
        <dbReference type="PROSITE" id="PS50109"/>
    </source>
</evidence>
<evidence type="ECO:0000313" key="22">
    <source>
        <dbReference type="Proteomes" id="UP000049455"/>
    </source>
</evidence>
<dbReference type="InterPro" id="IPR003661">
    <property type="entry name" value="HisK_dim/P_dom"/>
</dbReference>
<dbReference type="SUPFAM" id="SSF103190">
    <property type="entry name" value="Sensory domain-like"/>
    <property type="match status" value="1"/>
</dbReference>
<evidence type="ECO:0000256" key="1">
    <source>
        <dbReference type="ARBA" id="ARBA00000085"/>
    </source>
</evidence>
<comment type="catalytic activity">
    <reaction evidence="1">
        <text>ATP + protein L-histidine = ADP + protein N-phospho-L-histidine.</text>
        <dbReference type="EC" id="2.7.13.3"/>
    </reaction>
</comment>
<evidence type="ECO:0000256" key="15">
    <source>
        <dbReference type="ARBA" id="ARBA00059004"/>
    </source>
</evidence>
<keyword evidence="13" id="KW-0902">Two-component regulatory system</keyword>
<dbReference type="InterPro" id="IPR017055">
    <property type="entry name" value="Sig_transdc_His_kinase_DctB"/>
</dbReference>
<dbReference type="InterPro" id="IPR004358">
    <property type="entry name" value="Sig_transdc_His_kin-like_C"/>
</dbReference>
<evidence type="ECO:0000256" key="4">
    <source>
        <dbReference type="ARBA" id="ARBA00022475"/>
    </source>
</evidence>
<comment type="function">
    <text evidence="15">Member of the two-component regulatory system DctB/DctD involved in the transport of C4-dicarboxylates. DctB functions as a membrane-associated protein kinase that phosphorylates DctD in response to environmental signals.</text>
</comment>
<evidence type="ECO:0000256" key="7">
    <source>
        <dbReference type="ARBA" id="ARBA00022679"/>
    </source>
</evidence>
<dbReference type="CDD" id="cd00082">
    <property type="entry name" value="HisKA"/>
    <property type="match status" value="1"/>
</dbReference>
<dbReference type="Proteomes" id="UP000049455">
    <property type="component" value="Unassembled WGS sequence"/>
</dbReference>
<dbReference type="EMBL" id="CYPR01000046">
    <property type="protein sequence ID" value="CUH28350.1"/>
    <property type="molecule type" value="Genomic_DNA"/>
</dbReference>
<dbReference type="SUPFAM" id="SSF47384">
    <property type="entry name" value="Homodimeric domain of signal transducing histidine kinase"/>
    <property type="match status" value="1"/>
</dbReference>
<dbReference type="SMART" id="SM00387">
    <property type="entry name" value="HATPase_c"/>
    <property type="match status" value="1"/>
</dbReference>
<keyword evidence="22" id="KW-1185">Reference proteome</keyword>
<proteinExistence type="predicted"/>
<keyword evidence="17" id="KW-0175">Coiled coil</keyword>
<accession>A0A0M7B5Z7</accession>
<feature type="region of interest" description="Disordered" evidence="18">
    <location>
        <begin position="11"/>
        <end position="36"/>
    </location>
</feature>
<evidence type="ECO:0000313" key="21">
    <source>
        <dbReference type="EMBL" id="CUH28350.1"/>
    </source>
</evidence>
<dbReference type="RefSeq" id="WP_083480241.1">
    <property type="nucleotide sequence ID" value="NZ_CYPR01000046.1"/>
</dbReference>
<evidence type="ECO:0000256" key="6">
    <source>
        <dbReference type="ARBA" id="ARBA00022553"/>
    </source>
</evidence>